<feature type="region of interest" description="Disordered" evidence="1">
    <location>
        <begin position="468"/>
        <end position="490"/>
    </location>
</feature>
<feature type="domain" description="5'-3' DNA helicase ZGRF1-like N-terminal" evidence="2">
    <location>
        <begin position="7"/>
        <end position="77"/>
    </location>
</feature>
<dbReference type="InterPro" id="IPR018838">
    <property type="entry name" value="ZGRF1-like_N"/>
</dbReference>
<keyword evidence="4" id="KW-1185">Reference proteome</keyword>
<dbReference type="AlphaFoldDB" id="A0AAP0M6T0"/>
<dbReference type="GO" id="GO:0005634">
    <property type="term" value="C:nucleus"/>
    <property type="evidence" value="ECO:0007669"/>
    <property type="project" value="TreeGrafter"/>
</dbReference>
<dbReference type="InterPro" id="IPR052800">
    <property type="entry name" value="DNA_Repair_Helicase_ZGRF1"/>
</dbReference>
<evidence type="ECO:0000256" key="1">
    <source>
        <dbReference type="SAM" id="MobiDB-lite"/>
    </source>
</evidence>
<dbReference type="GO" id="GO:0006302">
    <property type="term" value="P:double-strand break repair"/>
    <property type="evidence" value="ECO:0007669"/>
    <property type="project" value="TreeGrafter"/>
</dbReference>
<feature type="domain" description="5'-3' DNA helicase ZGRF1-like N-terminal" evidence="2">
    <location>
        <begin position="165"/>
        <end position="239"/>
    </location>
</feature>
<protein>
    <recommendedName>
        <fullName evidence="2">5'-3' DNA helicase ZGRF1-like N-terminal domain-containing protein</fullName>
    </recommendedName>
</protein>
<gene>
    <name evidence="3" type="ORF">WN944_012819</name>
</gene>
<dbReference type="GO" id="GO:0035861">
    <property type="term" value="C:site of double-strand break"/>
    <property type="evidence" value="ECO:0007669"/>
    <property type="project" value="TreeGrafter"/>
</dbReference>
<name>A0AAP0M6T0_9ROSI</name>
<evidence type="ECO:0000259" key="2">
    <source>
        <dbReference type="Pfam" id="PF10382"/>
    </source>
</evidence>
<dbReference type="PANTHER" id="PTHR28535">
    <property type="entry name" value="ZINC FINGER GRF-TYPE CONTAINING 1"/>
    <property type="match status" value="1"/>
</dbReference>
<dbReference type="Proteomes" id="UP001428341">
    <property type="component" value="Unassembled WGS sequence"/>
</dbReference>
<dbReference type="Pfam" id="PF10382">
    <property type="entry name" value="ZGRF1-like_N"/>
    <property type="match status" value="3"/>
</dbReference>
<feature type="domain" description="5'-3' DNA helicase ZGRF1-like N-terminal" evidence="2">
    <location>
        <begin position="302"/>
        <end position="379"/>
    </location>
</feature>
<feature type="compositionally biased region" description="Polar residues" evidence="1">
    <location>
        <begin position="471"/>
        <end position="482"/>
    </location>
</feature>
<evidence type="ECO:0000313" key="4">
    <source>
        <dbReference type="Proteomes" id="UP001428341"/>
    </source>
</evidence>
<dbReference type="PANTHER" id="PTHR28535:SF1">
    <property type="entry name" value="PROTEIN ZGRF1"/>
    <property type="match status" value="1"/>
</dbReference>
<dbReference type="EMBL" id="JBCGBO010000005">
    <property type="protein sequence ID" value="KAK9197636.1"/>
    <property type="molecule type" value="Genomic_DNA"/>
</dbReference>
<sequence>MEDEKTKWSVTYTKHVKQKRKVYQDGFLELHMSTNKMNLYDECEKLLECRILKKDEVVSCGQSLTFNAYLVDVGDPERDCKPITDLNFRVRDKKISEQNLRNNSISSGDRKIDVKKKKAQLSPSQKFIRDFKKRELHKYGTPRSSPETTKSETTVWLTWLFTSAEWKVLYTSQVTQKAKKYHDGFLRLAACGTLGRQIMLFDETRKLLDSRFLRRDEVIRSGESVSFDGHLVEIGECEDIHEPLANLKVQRSSCNIAEKSEEMQRQQKCIKINNSDGEVFKRGEVPACGACQNNPVTMESNITEWQVMYTTHVTRKAKKYHDGFLKLVISGSLQRQVKLYDEGRKLLNSRFLRKEEIIRYGESIAFDAHLVDIGEPQANLQVQVDVHIQENNHNVFQNAGMMRRNQNFLKADKSGKPQSEASSMEIADSSCSISAVDWSKLSKDVPANKPLRDSIQILSILQRPMDVRSNDAGSTDNSMMGQLSSSKGLKGSDVVVDVPDGNQESCKKGIGGPNEVEDIENCPDLMSYKSMAIGPGDNRGISSEEAKCASKVDKLPSFDLGF</sequence>
<accession>A0AAP0M6T0</accession>
<reference evidence="3 4" key="1">
    <citation type="submission" date="2024-05" db="EMBL/GenBank/DDBJ databases">
        <title>Haplotype-resolved chromosome-level genome assembly of Huyou (Citrus changshanensis).</title>
        <authorList>
            <person name="Miao C."/>
            <person name="Chen W."/>
            <person name="Wu Y."/>
            <person name="Wang L."/>
            <person name="Zhao S."/>
            <person name="Grierson D."/>
            <person name="Xu C."/>
            <person name="Chen K."/>
        </authorList>
    </citation>
    <scope>NUCLEOTIDE SEQUENCE [LARGE SCALE GENOMIC DNA]</scope>
    <source>
        <strain evidence="3">01-14</strain>
        <tissue evidence="3">Leaf</tissue>
    </source>
</reference>
<organism evidence="3 4">
    <name type="scientific">Citrus x changshan-huyou</name>
    <dbReference type="NCBI Taxonomy" id="2935761"/>
    <lineage>
        <taxon>Eukaryota</taxon>
        <taxon>Viridiplantae</taxon>
        <taxon>Streptophyta</taxon>
        <taxon>Embryophyta</taxon>
        <taxon>Tracheophyta</taxon>
        <taxon>Spermatophyta</taxon>
        <taxon>Magnoliopsida</taxon>
        <taxon>eudicotyledons</taxon>
        <taxon>Gunneridae</taxon>
        <taxon>Pentapetalae</taxon>
        <taxon>rosids</taxon>
        <taxon>malvids</taxon>
        <taxon>Sapindales</taxon>
        <taxon>Rutaceae</taxon>
        <taxon>Aurantioideae</taxon>
        <taxon>Citrus</taxon>
    </lineage>
</organism>
<proteinExistence type="predicted"/>
<evidence type="ECO:0000313" key="3">
    <source>
        <dbReference type="EMBL" id="KAK9197636.1"/>
    </source>
</evidence>
<comment type="caution">
    <text evidence="3">The sequence shown here is derived from an EMBL/GenBank/DDBJ whole genome shotgun (WGS) entry which is preliminary data.</text>
</comment>